<protein>
    <submittedName>
        <fullName evidence="9">Nucleoside transporter YegT</fullName>
    </submittedName>
</protein>
<keyword evidence="2" id="KW-0813">Transport</keyword>
<feature type="transmembrane region" description="Helical" evidence="7">
    <location>
        <begin position="257"/>
        <end position="275"/>
    </location>
</feature>
<evidence type="ECO:0000256" key="2">
    <source>
        <dbReference type="ARBA" id="ARBA00022448"/>
    </source>
</evidence>
<feature type="transmembrane region" description="Helical" evidence="7">
    <location>
        <begin position="137"/>
        <end position="154"/>
    </location>
</feature>
<dbReference type="STRING" id="1387353.BSF38_01079"/>
<comment type="subcellular location">
    <subcellularLocation>
        <location evidence="1">Cell membrane</location>
        <topology evidence="1">Multi-pass membrane protein</topology>
    </subcellularLocation>
</comment>
<dbReference type="GO" id="GO:0015212">
    <property type="term" value="F:cytidine transmembrane transporter activity"/>
    <property type="evidence" value="ECO:0007669"/>
    <property type="project" value="TreeGrafter"/>
</dbReference>
<keyword evidence="6 7" id="KW-0472">Membrane</keyword>
<dbReference type="InterPro" id="IPR036259">
    <property type="entry name" value="MFS_trans_sf"/>
</dbReference>
<dbReference type="RefSeq" id="WP_083712711.1">
    <property type="nucleotide sequence ID" value="NZ_CP019082.1"/>
</dbReference>
<feature type="transmembrane region" description="Helical" evidence="7">
    <location>
        <begin position="321"/>
        <end position="344"/>
    </location>
</feature>
<dbReference type="Gene3D" id="1.20.1250.20">
    <property type="entry name" value="MFS general substrate transporter like domains"/>
    <property type="match status" value="2"/>
</dbReference>
<feature type="transmembrane region" description="Helical" evidence="7">
    <location>
        <begin position="295"/>
        <end position="314"/>
    </location>
</feature>
<evidence type="ECO:0000256" key="3">
    <source>
        <dbReference type="ARBA" id="ARBA00022475"/>
    </source>
</evidence>
<feature type="transmembrane region" description="Helical" evidence="7">
    <location>
        <begin position="43"/>
        <end position="62"/>
    </location>
</feature>
<dbReference type="KEGG" id="pbor:BSF38_01079"/>
<keyword evidence="3" id="KW-1003">Cell membrane</keyword>
<feature type="transmembrane region" description="Helical" evidence="7">
    <location>
        <begin position="350"/>
        <end position="368"/>
    </location>
</feature>
<evidence type="ECO:0000313" key="9">
    <source>
        <dbReference type="EMBL" id="APW59650.1"/>
    </source>
</evidence>
<dbReference type="PANTHER" id="PTHR23522:SF4">
    <property type="entry name" value="NUCLEOSIDE PERMEASE NUPG-RELATED"/>
    <property type="match status" value="1"/>
</dbReference>
<feature type="transmembrane region" description="Helical" evidence="7">
    <location>
        <begin position="7"/>
        <end position="23"/>
    </location>
</feature>
<dbReference type="GO" id="GO:0005886">
    <property type="term" value="C:plasma membrane"/>
    <property type="evidence" value="ECO:0007669"/>
    <property type="project" value="UniProtKB-SubCell"/>
</dbReference>
<name>A0A1U7CL33_9BACT</name>
<feature type="transmembrane region" description="Helical" evidence="7">
    <location>
        <begin position="380"/>
        <end position="402"/>
    </location>
</feature>
<gene>
    <name evidence="9" type="primary">yegT_3</name>
    <name evidence="9" type="ORF">BSF38_01079</name>
</gene>
<feature type="transmembrane region" description="Helical" evidence="7">
    <location>
        <begin position="422"/>
        <end position="441"/>
    </location>
</feature>
<dbReference type="InterPro" id="IPR020846">
    <property type="entry name" value="MFS_dom"/>
</dbReference>
<keyword evidence="5 7" id="KW-1133">Transmembrane helix</keyword>
<dbReference type="PROSITE" id="PS50850">
    <property type="entry name" value="MFS"/>
    <property type="match status" value="1"/>
</dbReference>
<feature type="transmembrane region" description="Helical" evidence="7">
    <location>
        <begin position="74"/>
        <end position="92"/>
    </location>
</feature>
<accession>A0A1U7CL33</accession>
<dbReference type="Proteomes" id="UP000186309">
    <property type="component" value="Chromosome"/>
</dbReference>
<feature type="domain" description="Major facilitator superfamily (MFS) profile" evidence="8">
    <location>
        <begin position="256"/>
        <end position="464"/>
    </location>
</feature>
<keyword evidence="4 7" id="KW-0812">Transmembrane</keyword>
<dbReference type="SUPFAM" id="SSF103473">
    <property type="entry name" value="MFS general substrate transporter"/>
    <property type="match status" value="1"/>
</dbReference>
<dbReference type="EMBL" id="CP019082">
    <property type="protein sequence ID" value="APW59650.1"/>
    <property type="molecule type" value="Genomic_DNA"/>
</dbReference>
<evidence type="ECO:0000256" key="1">
    <source>
        <dbReference type="ARBA" id="ARBA00004651"/>
    </source>
</evidence>
<evidence type="ECO:0000313" key="10">
    <source>
        <dbReference type="Proteomes" id="UP000186309"/>
    </source>
</evidence>
<evidence type="ECO:0000256" key="4">
    <source>
        <dbReference type="ARBA" id="ARBA00022692"/>
    </source>
</evidence>
<reference evidence="10" key="1">
    <citation type="submission" date="2016-12" db="EMBL/GenBank/DDBJ databases">
        <title>Comparative genomics of four Isosphaeraceae planctomycetes: a common pool of plasmids and glycoside hydrolase genes.</title>
        <authorList>
            <person name="Ivanova A."/>
        </authorList>
    </citation>
    <scope>NUCLEOTIDE SEQUENCE [LARGE SCALE GENOMIC DNA]</scope>
    <source>
        <strain evidence="10">PX4</strain>
    </source>
</reference>
<dbReference type="GO" id="GO:0015213">
    <property type="term" value="F:uridine transmembrane transporter activity"/>
    <property type="evidence" value="ECO:0007669"/>
    <property type="project" value="TreeGrafter"/>
</dbReference>
<dbReference type="OrthoDB" id="9783013at2"/>
<keyword evidence="10" id="KW-1185">Reference proteome</keyword>
<dbReference type="AlphaFoldDB" id="A0A1U7CL33"/>
<evidence type="ECO:0000259" key="8">
    <source>
        <dbReference type="PROSITE" id="PS50850"/>
    </source>
</evidence>
<organism evidence="9 10">
    <name type="scientific">Paludisphaera borealis</name>
    <dbReference type="NCBI Taxonomy" id="1387353"/>
    <lineage>
        <taxon>Bacteria</taxon>
        <taxon>Pseudomonadati</taxon>
        <taxon>Planctomycetota</taxon>
        <taxon>Planctomycetia</taxon>
        <taxon>Isosphaerales</taxon>
        <taxon>Isosphaeraceae</taxon>
        <taxon>Paludisphaera</taxon>
    </lineage>
</organism>
<sequence length="464" mass="51908">MSFGLRVRLSIMMFLQYFVWGIWLPMLAQQLGPNSLNLDGREIGWVFTVYGFGSILGPFILGQLADRYFSTERVLAVAHFVGGLLLISAAYVSTFWPIFWILFFYCSLYMPTMGLTNSISFRSLGESNQNYFPAIRFWGTVGWIAAGLFFGAYLDYQNLTFYQSIFDLVGQHGAFESFLSTWRASAVPLLKQVFELPFVGEPHYRDCLRVSGFFSLLYAIYCLTLPHTPPVPAKDTDPIDKRSAVIECLELMRFRSFAVLTVVAGLVGIMLAFYFACENYFLEAIGVDPTQTGAYMTIGQIAEGVVMLLIPLAVTKLGYKTTMLIGAGAWAVRFGLSALGYPFWLMITTLALHGFAFGFFFVVAQMFVDRAASKDIKASAQGLLIFLVYGLGTVVGSILTGYVRRYFTQVVDGVTVENWQGIWMGPFLLTLFCMLIFALLFKEEQIGEIREESGLKPELAPAVH</sequence>
<evidence type="ECO:0000256" key="5">
    <source>
        <dbReference type="ARBA" id="ARBA00022989"/>
    </source>
</evidence>
<proteinExistence type="predicted"/>
<dbReference type="InterPro" id="IPR004740">
    <property type="entry name" value="Nuc_H_symport"/>
</dbReference>
<evidence type="ECO:0000256" key="7">
    <source>
        <dbReference type="SAM" id="Phobius"/>
    </source>
</evidence>
<evidence type="ECO:0000256" key="6">
    <source>
        <dbReference type="ARBA" id="ARBA00023136"/>
    </source>
</evidence>
<dbReference type="Pfam" id="PF03825">
    <property type="entry name" value="Nuc_H_symport"/>
    <property type="match status" value="2"/>
</dbReference>
<dbReference type="PANTHER" id="PTHR23522">
    <property type="entry name" value="BLL5896 PROTEIN"/>
    <property type="match status" value="1"/>
</dbReference>